<name>H1Q2W3_9BACT</name>
<protein>
    <recommendedName>
        <fullName evidence="1">MobA/VirD2-like nuclease domain-containing protein</fullName>
    </recommendedName>
</protein>
<organism evidence="2 3">
    <name type="scientific">Prevotella micans F0438</name>
    <dbReference type="NCBI Taxonomy" id="883158"/>
    <lineage>
        <taxon>Bacteria</taxon>
        <taxon>Pseudomonadati</taxon>
        <taxon>Bacteroidota</taxon>
        <taxon>Bacteroidia</taxon>
        <taxon>Bacteroidales</taxon>
        <taxon>Prevotellaceae</taxon>
        <taxon>Prevotella</taxon>
    </lineage>
</organism>
<dbReference type="Proteomes" id="UP000016023">
    <property type="component" value="Unassembled WGS sequence"/>
</dbReference>
<accession>H1Q2W3</accession>
<dbReference type="STRING" id="883158.HMPREF9140_01251"/>
<gene>
    <name evidence="2" type="ORF">HMPREF9140_01251</name>
</gene>
<dbReference type="AlphaFoldDB" id="H1Q2W3"/>
<dbReference type="EMBL" id="AGWK01000036">
    <property type="protein sequence ID" value="EHO69561.1"/>
    <property type="molecule type" value="Genomic_DNA"/>
</dbReference>
<proteinExistence type="predicted"/>
<keyword evidence="3" id="KW-1185">Reference proteome</keyword>
<dbReference type="InterPro" id="IPR005094">
    <property type="entry name" value="Endonuclease_MobA/VirD2"/>
</dbReference>
<feature type="domain" description="MobA/VirD2-like nuclease" evidence="1">
    <location>
        <begin position="17"/>
        <end position="146"/>
    </location>
</feature>
<sequence>MIAKIMKGSGFKGVINYILDPKKGTELIDSSGVRTDSIKHIVQSFIDQTELNPRVGKVVGHISLSFSVQDSSRLSNEFMVQTAREYMEKMGIKDTQYIIGRHFDKEHPHVHIAFNRIDNNGKTISDCNDRFKSEKICKELTAKYGLYFAGGKEKVKEHRLKEPDKTKYEIYQALKTEIARCRDWKALLVHLEREGIDVLFKYKGNSQEVQGIIFEKNGYHFNGSKVDRNFSYSKIDFALYQNNREHEQQMQGTLNLISNVASVTSGLANDLIEGGLGLFQTHGTVPAEVYNTLDKKKKKKNVKYIYNYGRQ</sequence>
<dbReference type="RefSeq" id="WP_006952595.1">
    <property type="nucleotide sequence ID" value="NZ_JH594522.1"/>
</dbReference>
<evidence type="ECO:0000313" key="2">
    <source>
        <dbReference type="EMBL" id="EHO69561.1"/>
    </source>
</evidence>
<dbReference type="eggNOG" id="COG3843">
    <property type="taxonomic scope" value="Bacteria"/>
</dbReference>
<evidence type="ECO:0000313" key="3">
    <source>
        <dbReference type="Proteomes" id="UP000016023"/>
    </source>
</evidence>
<evidence type="ECO:0000259" key="1">
    <source>
        <dbReference type="Pfam" id="PF03432"/>
    </source>
</evidence>
<dbReference type="PATRIC" id="fig|883158.3.peg.1253"/>
<dbReference type="HOGENOM" id="CLU_022309_0_0_10"/>
<dbReference type="Pfam" id="PF03432">
    <property type="entry name" value="Relaxase"/>
    <property type="match status" value="1"/>
</dbReference>
<reference evidence="2 3" key="1">
    <citation type="submission" date="2011-12" db="EMBL/GenBank/DDBJ databases">
        <title>The Genome Sequence of Prevotella micans F0438.</title>
        <authorList>
            <consortium name="The Broad Institute Genome Sequencing Platform"/>
            <person name="Earl A."/>
            <person name="Ward D."/>
            <person name="Feldgarden M."/>
            <person name="Gevers D."/>
            <person name="Izard J."/>
            <person name="Baranova O.V."/>
            <person name="Blanton J.M."/>
            <person name="Wade W.G."/>
            <person name="Dewhirst F.E."/>
            <person name="Young S.K."/>
            <person name="Zeng Q."/>
            <person name="Gargeya S."/>
            <person name="Fitzgerald M."/>
            <person name="Haas B."/>
            <person name="Abouelleil A."/>
            <person name="Alvarado L."/>
            <person name="Arachchi H.M."/>
            <person name="Berlin A."/>
            <person name="Chapman S.B."/>
            <person name="Gearin G."/>
            <person name="Goldberg J."/>
            <person name="Griggs A."/>
            <person name="Gujja S."/>
            <person name="Hansen M."/>
            <person name="Heiman D."/>
            <person name="Howarth C."/>
            <person name="Larimer J."/>
            <person name="Lui A."/>
            <person name="MacDonald P.J.P."/>
            <person name="McCowen C."/>
            <person name="Montmayeur A."/>
            <person name="Murphy C."/>
            <person name="Neiman D."/>
            <person name="Pearson M."/>
            <person name="Priest M."/>
            <person name="Roberts A."/>
            <person name="Saif S."/>
            <person name="Shea T."/>
            <person name="Sisk P."/>
            <person name="Stolte C."/>
            <person name="Sykes S."/>
            <person name="Wortman J."/>
            <person name="Nusbaum C."/>
            <person name="Birren B."/>
        </authorList>
    </citation>
    <scope>NUCLEOTIDE SEQUENCE [LARGE SCALE GENOMIC DNA]</scope>
    <source>
        <strain evidence="2 3">F0438</strain>
    </source>
</reference>
<comment type="caution">
    <text evidence="2">The sequence shown here is derived from an EMBL/GenBank/DDBJ whole genome shotgun (WGS) entry which is preliminary data.</text>
</comment>